<dbReference type="Pfam" id="PF03142">
    <property type="entry name" value="Chitin_synth_2"/>
    <property type="match status" value="1"/>
</dbReference>
<accession>A0AAD6WQE4</accession>
<protein>
    <submittedName>
        <fullName evidence="2">Uncharacterized protein</fullName>
    </submittedName>
</protein>
<gene>
    <name evidence="2" type="ORF">C8F04DRAFT_1195582</name>
</gene>
<name>A0AAD6WQE4_9AGAR</name>
<reference evidence="2" key="1">
    <citation type="submission" date="2023-03" db="EMBL/GenBank/DDBJ databases">
        <title>Massive genome expansion in bonnet fungi (Mycena s.s.) driven by repeated elements and novel gene families across ecological guilds.</title>
        <authorList>
            <consortium name="Lawrence Berkeley National Laboratory"/>
            <person name="Harder C.B."/>
            <person name="Miyauchi S."/>
            <person name="Viragh M."/>
            <person name="Kuo A."/>
            <person name="Thoen E."/>
            <person name="Andreopoulos B."/>
            <person name="Lu D."/>
            <person name="Skrede I."/>
            <person name="Drula E."/>
            <person name="Henrissat B."/>
            <person name="Morin E."/>
            <person name="Kohler A."/>
            <person name="Barry K."/>
            <person name="LaButti K."/>
            <person name="Morin E."/>
            <person name="Salamov A."/>
            <person name="Lipzen A."/>
            <person name="Mereny Z."/>
            <person name="Hegedus B."/>
            <person name="Baldrian P."/>
            <person name="Stursova M."/>
            <person name="Weitz H."/>
            <person name="Taylor A."/>
            <person name="Grigoriev I.V."/>
            <person name="Nagy L.G."/>
            <person name="Martin F."/>
            <person name="Kauserud H."/>
        </authorList>
    </citation>
    <scope>NUCLEOTIDE SEQUENCE</scope>
    <source>
        <strain evidence="2">CBHHK200</strain>
    </source>
</reference>
<dbReference type="EMBL" id="JARJCM010000235">
    <property type="protein sequence ID" value="KAJ7021337.1"/>
    <property type="molecule type" value="Genomic_DNA"/>
</dbReference>
<sequence length="147" mass="16295">MNQEEVLVAVKQLVLCRPQRGGVADQQQRGVREEEWRAEEEDGVFVVLVFVAPRWSRTSGPKRTSCGGPGGGGWRALRARDGVRARGGVQLCTVWQHNMGKVYSGLYECKGHVVPYLVMAKVGKPTERSRPGNRGKRDSRRSGSFIS</sequence>
<comment type="caution">
    <text evidence="2">The sequence shown here is derived from an EMBL/GenBank/DDBJ whole genome shotgun (WGS) entry which is preliminary data.</text>
</comment>
<evidence type="ECO:0000256" key="1">
    <source>
        <dbReference type="SAM" id="MobiDB-lite"/>
    </source>
</evidence>
<dbReference type="AlphaFoldDB" id="A0AAD6WQE4"/>
<feature type="region of interest" description="Disordered" evidence="1">
    <location>
        <begin position="125"/>
        <end position="147"/>
    </location>
</feature>
<keyword evidence="3" id="KW-1185">Reference proteome</keyword>
<evidence type="ECO:0000313" key="2">
    <source>
        <dbReference type="EMBL" id="KAJ7021337.1"/>
    </source>
</evidence>
<organism evidence="2 3">
    <name type="scientific">Mycena alexandri</name>
    <dbReference type="NCBI Taxonomy" id="1745969"/>
    <lineage>
        <taxon>Eukaryota</taxon>
        <taxon>Fungi</taxon>
        <taxon>Dikarya</taxon>
        <taxon>Basidiomycota</taxon>
        <taxon>Agaricomycotina</taxon>
        <taxon>Agaricomycetes</taxon>
        <taxon>Agaricomycetidae</taxon>
        <taxon>Agaricales</taxon>
        <taxon>Marasmiineae</taxon>
        <taxon>Mycenaceae</taxon>
        <taxon>Mycena</taxon>
    </lineage>
</organism>
<evidence type="ECO:0000313" key="3">
    <source>
        <dbReference type="Proteomes" id="UP001218188"/>
    </source>
</evidence>
<proteinExistence type="predicted"/>
<dbReference type="Proteomes" id="UP001218188">
    <property type="component" value="Unassembled WGS sequence"/>
</dbReference>